<dbReference type="EMBL" id="UYJE01004006">
    <property type="protein sequence ID" value="VDI24194.1"/>
    <property type="molecule type" value="Genomic_DNA"/>
</dbReference>
<dbReference type="AlphaFoldDB" id="A0A8B6DUB9"/>
<evidence type="ECO:0000256" key="7">
    <source>
        <dbReference type="ARBA" id="ARBA00023136"/>
    </source>
</evidence>
<evidence type="ECO:0000256" key="14">
    <source>
        <dbReference type="SAM" id="MobiDB-lite"/>
    </source>
</evidence>
<dbReference type="GO" id="GO:0005886">
    <property type="term" value="C:plasma membrane"/>
    <property type="evidence" value="ECO:0007669"/>
    <property type="project" value="UniProtKB-SubCell"/>
</dbReference>
<evidence type="ECO:0000256" key="12">
    <source>
        <dbReference type="ARBA" id="ARBA00045808"/>
    </source>
</evidence>
<name>A0A8B6DUB9_MYTGA</name>
<dbReference type="InterPro" id="IPR038324">
    <property type="entry name" value="Rpb4/RPC9_sf"/>
</dbReference>
<keyword evidence="9" id="KW-0539">Nucleus</keyword>
<dbReference type="GO" id="GO:0000166">
    <property type="term" value="F:nucleotide binding"/>
    <property type="evidence" value="ECO:0007669"/>
    <property type="project" value="InterPro"/>
</dbReference>
<dbReference type="InterPro" id="IPR010997">
    <property type="entry name" value="HRDC-like_sf"/>
</dbReference>
<dbReference type="SUPFAM" id="SSF47819">
    <property type="entry name" value="HRDC-like"/>
    <property type="match status" value="1"/>
</dbReference>
<dbReference type="FunFam" id="1.20.1250.40:FF:000002">
    <property type="entry name" value="DNA-directed RNA polymerase III subunit RPC9"/>
    <property type="match status" value="1"/>
</dbReference>
<keyword evidence="5" id="KW-1003">Cell membrane</keyword>
<dbReference type="Pfam" id="PF03874">
    <property type="entry name" value="RNA_pol_Rpb4"/>
    <property type="match status" value="1"/>
</dbReference>
<sequence>MEVKNDNSAILSNYEVLQLLSDIHTGRGQIKPNKHQKNLATITYETVKYLENTPCKNQSPELIQNIMTDLQAFNLTKAEKLQILNQCPTSAVEIQLIIEESEERLTEDQIYQLLEIITKYNVTKEASNAGDEEMEDEDDSVEQT</sequence>
<evidence type="ECO:0000256" key="6">
    <source>
        <dbReference type="ARBA" id="ARBA00022478"/>
    </source>
</evidence>
<keyword evidence="8" id="KW-0804">Transcription</keyword>
<feature type="compositionally biased region" description="Acidic residues" evidence="14">
    <location>
        <begin position="130"/>
        <end position="144"/>
    </location>
</feature>
<evidence type="ECO:0000256" key="8">
    <source>
        <dbReference type="ARBA" id="ARBA00023163"/>
    </source>
</evidence>
<evidence type="ECO:0000256" key="3">
    <source>
        <dbReference type="ARBA" id="ARBA00006898"/>
    </source>
</evidence>
<dbReference type="InterPro" id="IPR038846">
    <property type="entry name" value="RPC9"/>
</dbReference>
<protein>
    <recommendedName>
        <fullName evidence="4">DNA-directed RNA polymerase III subunit RPC9</fullName>
    </recommendedName>
    <alternativeName>
        <fullName evidence="13">DNA-directed RNA polymerase III subunit rpc9</fullName>
    </alternativeName>
</protein>
<dbReference type="GO" id="GO:0006384">
    <property type="term" value="P:transcription initiation at RNA polymerase III promoter"/>
    <property type="evidence" value="ECO:0007669"/>
    <property type="project" value="InterPro"/>
</dbReference>
<dbReference type="Proteomes" id="UP000596742">
    <property type="component" value="Unassembled WGS sequence"/>
</dbReference>
<comment type="function">
    <text evidence="12">DNA-dependent RNA polymerase catalyzes the transcription of DNA into RNA using the four ribonucleoside triphosphates as substrates. Specific peripheric component of RNA polymerase III (Pol III) which synthesizes small non-coding RNAs including 5S rRNA, snRNAs, tRNAs and miRNAs from at least 500 distinct genomic loci. With POLR3H/RPC8 forms a mobile stalk that protrudes from Pol III core and functions primarily in transcription initiation. Pol III plays a key role in sensing and limiting infection by intracellular bacteria and DNA viruses. Acts as nuclear and cytosolic DNA sensor involved in innate immune response. Can sense non-self dsDNA that serves as template for transcription into dsRNA. The non-self RNA polymerase III transcripts, such as Epstein-Barr virus-encoded RNAs (EBERs) induce type I interferon and NF-kappa-B through the RIG-I pathway.</text>
</comment>
<keyword evidence="6" id="KW-0240">DNA-directed RNA polymerase</keyword>
<proteinExistence type="inferred from homology"/>
<dbReference type="PANTHER" id="PTHR15561:SF0">
    <property type="entry name" value="DNA-DIRECTED RNA POLYMERASE III SUBUNIT RPC9"/>
    <property type="match status" value="1"/>
</dbReference>
<feature type="region of interest" description="Disordered" evidence="14">
    <location>
        <begin position="125"/>
        <end position="144"/>
    </location>
</feature>
<dbReference type="InterPro" id="IPR005574">
    <property type="entry name" value="Rpb4/RPC9"/>
</dbReference>
<keyword evidence="7" id="KW-0472">Membrane</keyword>
<evidence type="ECO:0000256" key="9">
    <source>
        <dbReference type="ARBA" id="ARBA00023242"/>
    </source>
</evidence>
<evidence type="ECO:0000256" key="11">
    <source>
        <dbReference type="ARBA" id="ARBA00044007"/>
    </source>
</evidence>
<comment type="function">
    <text evidence="10">Accessory protein for the calcitonin gene-related peptide (CGRP) receptor. It modulates CGRP responsiveness in a variety of tissues.</text>
</comment>
<dbReference type="InterPro" id="IPR006590">
    <property type="entry name" value="RNA_pol_Rpb4/RPC9_core"/>
</dbReference>
<evidence type="ECO:0000256" key="13">
    <source>
        <dbReference type="ARBA" id="ARBA00073026"/>
    </source>
</evidence>
<dbReference type="OrthoDB" id="1746530at2759"/>
<evidence type="ECO:0000256" key="4">
    <source>
        <dbReference type="ARBA" id="ARBA00016672"/>
    </source>
</evidence>
<evidence type="ECO:0000256" key="2">
    <source>
        <dbReference type="ARBA" id="ARBA00004413"/>
    </source>
</evidence>
<feature type="domain" description="RNA polymerase Rpb4/RPC9 core" evidence="15">
    <location>
        <begin position="1"/>
        <end position="124"/>
    </location>
</feature>
<dbReference type="SMART" id="SM00657">
    <property type="entry name" value="RPOL4c"/>
    <property type="match status" value="1"/>
</dbReference>
<keyword evidence="17" id="KW-1185">Reference proteome</keyword>
<evidence type="ECO:0000313" key="16">
    <source>
        <dbReference type="EMBL" id="VDI24194.1"/>
    </source>
</evidence>
<dbReference type="Gene3D" id="1.20.1250.40">
    <property type="match status" value="1"/>
</dbReference>
<comment type="similarity">
    <text evidence="3">Belongs to the eukaryotic RPC9 RNA polymerase subunit family.</text>
</comment>
<comment type="caution">
    <text evidence="16">The sequence shown here is derived from an EMBL/GenBank/DDBJ whole genome shotgun (WGS) entry which is preliminary data.</text>
</comment>
<gene>
    <name evidence="16" type="ORF">MGAL_10B043368</name>
</gene>
<comment type="subunit">
    <text evidence="11">Component of the RNA polymerase III complex consisting of 17 subunits: a ten-subunit horseshoe-shaped catalytic core composed of POLR3A/RPC1, POLR3B/RPC2, POLR1C/RPAC1, POLR1D/RPAC2, POLR3K/RPC10, POLR2E/RPABC1, POLR2F/RPABC2, POLR2H/RPABC3, POLR2K/RPABC4 and POLR2L/RPABC5; a mobile stalk composed of two subunits POLR3H/RPC8 and CRCP/RPC9, protruding from the core and functioning primarily in transcription initiation; and additional subunits homologous to general transcription factors of the RNA polymerase II machinery, POLR3C/RPC3-POLR3F/RPC6-POLR3G/RPC7 heterotrimer required for transcription initiation and POLR3D/RPC4-POLR3E/RPC5 heterodimer involved in both transcription initiation and termination.</text>
</comment>
<evidence type="ECO:0000256" key="10">
    <source>
        <dbReference type="ARBA" id="ARBA00043924"/>
    </source>
</evidence>
<evidence type="ECO:0000256" key="5">
    <source>
        <dbReference type="ARBA" id="ARBA00022475"/>
    </source>
</evidence>
<organism evidence="16 17">
    <name type="scientific">Mytilus galloprovincialis</name>
    <name type="common">Mediterranean mussel</name>
    <dbReference type="NCBI Taxonomy" id="29158"/>
    <lineage>
        <taxon>Eukaryota</taxon>
        <taxon>Metazoa</taxon>
        <taxon>Spiralia</taxon>
        <taxon>Lophotrochozoa</taxon>
        <taxon>Mollusca</taxon>
        <taxon>Bivalvia</taxon>
        <taxon>Autobranchia</taxon>
        <taxon>Pteriomorphia</taxon>
        <taxon>Mytilida</taxon>
        <taxon>Mytiloidea</taxon>
        <taxon>Mytilidae</taxon>
        <taxon>Mytilinae</taxon>
        <taxon>Mytilus</taxon>
    </lineage>
</organism>
<reference evidence="16" key="1">
    <citation type="submission" date="2018-11" db="EMBL/GenBank/DDBJ databases">
        <authorList>
            <person name="Alioto T."/>
            <person name="Alioto T."/>
        </authorList>
    </citation>
    <scope>NUCLEOTIDE SEQUENCE</scope>
</reference>
<evidence type="ECO:0000259" key="15">
    <source>
        <dbReference type="SMART" id="SM00657"/>
    </source>
</evidence>
<evidence type="ECO:0000256" key="1">
    <source>
        <dbReference type="ARBA" id="ARBA00004123"/>
    </source>
</evidence>
<evidence type="ECO:0000313" key="17">
    <source>
        <dbReference type="Proteomes" id="UP000596742"/>
    </source>
</evidence>
<comment type="subcellular location">
    <subcellularLocation>
        <location evidence="2">Cell membrane</location>
        <topology evidence="2">Peripheral membrane protein</topology>
        <orientation evidence="2">Cytoplasmic side</orientation>
    </subcellularLocation>
    <subcellularLocation>
        <location evidence="1">Nucleus</location>
    </subcellularLocation>
</comment>
<dbReference type="PANTHER" id="PTHR15561">
    <property type="entry name" value="CALCITONIN GENE-RELATED PEPTIDE-RECEPTOR COMPONENT PROTEIN"/>
    <property type="match status" value="1"/>
</dbReference>
<accession>A0A8B6DUB9</accession>
<dbReference type="GO" id="GO:0005666">
    <property type="term" value="C:RNA polymerase III complex"/>
    <property type="evidence" value="ECO:0007669"/>
    <property type="project" value="InterPro"/>
</dbReference>